<gene>
    <name evidence="1" type="ORF">DFR85_08260</name>
</gene>
<dbReference type="Proteomes" id="UP000248044">
    <property type="component" value="Chromosome"/>
</dbReference>
<dbReference type="AlphaFoldDB" id="A0A2U9IF25"/>
<dbReference type="EMBL" id="CP029289">
    <property type="protein sequence ID" value="AWR94586.1"/>
    <property type="molecule type" value="Genomic_DNA"/>
</dbReference>
<organism evidence="1 2">
    <name type="scientific">Acidianus brierleyi</name>
    <dbReference type="NCBI Taxonomy" id="41673"/>
    <lineage>
        <taxon>Archaea</taxon>
        <taxon>Thermoproteota</taxon>
        <taxon>Thermoprotei</taxon>
        <taxon>Sulfolobales</taxon>
        <taxon>Sulfolobaceae</taxon>
        <taxon>Acidianus</taxon>
    </lineage>
</organism>
<protein>
    <submittedName>
        <fullName evidence="1">Uncharacterized protein</fullName>
    </submittedName>
</protein>
<proteinExistence type="predicted"/>
<dbReference type="KEGG" id="abri:DFR85_08260"/>
<reference evidence="1 2" key="1">
    <citation type="submission" date="2018-05" db="EMBL/GenBank/DDBJ databases">
        <title>Complete Genome Sequences of Extremely Thermoacidophilic, Metal-Mobilizing Type-Strain Members of the Archaeal Family Sulfolobaceae: Acidianus brierleyi DSM-1651T, Acidianus sulfidivorans DSM-18786T, Metallosphaera hakonensis DSM-7519T, and Metallosphaera prunae DSM-10039T.</title>
        <authorList>
            <person name="Counts J.A."/>
            <person name="Kelly R.M."/>
        </authorList>
    </citation>
    <scope>NUCLEOTIDE SEQUENCE [LARGE SCALE GENOMIC DNA]</scope>
    <source>
        <strain evidence="1 2">DSM 1651</strain>
    </source>
</reference>
<name>A0A2U9IF25_9CREN</name>
<evidence type="ECO:0000313" key="2">
    <source>
        <dbReference type="Proteomes" id="UP000248044"/>
    </source>
</evidence>
<sequence>MAESDIEKRIAYYRCQNKPVIYIAKTLNIDCQSVKYILKKWKFLTKEYINSLTQCENSFLNPDITGLLKSSDLTFDYAKKLLSNKYVLNYIFLNKNENHNRYMDCLRYHIILLQKNM</sequence>
<keyword evidence="2" id="KW-1185">Reference proteome</keyword>
<accession>A0A2U9IF25</accession>
<evidence type="ECO:0000313" key="1">
    <source>
        <dbReference type="EMBL" id="AWR94586.1"/>
    </source>
</evidence>